<dbReference type="InterPro" id="IPR033469">
    <property type="entry name" value="CYTH-like_dom_sf"/>
</dbReference>
<evidence type="ECO:0000256" key="1">
    <source>
        <dbReference type="SAM" id="MobiDB-lite"/>
    </source>
</evidence>
<feature type="domain" description="CYTH" evidence="3">
    <location>
        <begin position="295"/>
        <end position="459"/>
    </location>
</feature>
<evidence type="ECO:0000313" key="4">
    <source>
        <dbReference type="EMBL" id="JAC68752.1"/>
    </source>
</evidence>
<dbReference type="GO" id="GO:0016462">
    <property type="term" value="F:pyrophosphatase activity"/>
    <property type="evidence" value="ECO:0007669"/>
    <property type="project" value="UniProtKB-ARBA"/>
</dbReference>
<dbReference type="Pfam" id="PF01928">
    <property type="entry name" value="CYTH"/>
    <property type="match status" value="1"/>
</dbReference>
<dbReference type="PRINTS" id="PR00988">
    <property type="entry name" value="URIDINKINASE"/>
</dbReference>
<dbReference type="AlphaFoldDB" id="A0A061R759"/>
<dbReference type="GO" id="GO:0016301">
    <property type="term" value="F:kinase activity"/>
    <property type="evidence" value="ECO:0007669"/>
    <property type="project" value="UniProtKB-KW"/>
</dbReference>
<feature type="transmembrane region" description="Helical" evidence="2">
    <location>
        <begin position="620"/>
        <end position="639"/>
    </location>
</feature>
<dbReference type="InterPro" id="IPR027417">
    <property type="entry name" value="P-loop_NTPase"/>
</dbReference>
<dbReference type="EMBL" id="GBEZ01017596">
    <property type="protein sequence ID" value="JAC68752.1"/>
    <property type="molecule type" value="Transcribed_RNA"/>
</dbReference>
<keyword evidence="2" id="KW-0812">Transmembrane</keyword>
<keyword evidence="4" id="KW-0418">Kinase</keyword>
<dbReference type="CDD" id="cd02028">
    <property type="entry name" value="UMPK_like"/>
    <property type="match status" value="1"/>
</dbReference>
<dbReference type="Gene3D" id="3.40.50.300">
    <property type="entry name" value="P-loop containing nucleotide triphosphate hydrolases"/>
    <property type="match status" value="1"/>
</dbReference>
<reference evidence="4" key="1">
    <citation type="submission" date="2014-05" db="EMBL/GenBank/DDBJ databases">
        <title>The transcriptome of the halophilic microalga Tetraselmis sp. GSL018 isolated from the Great Salt Lake, Utah.</title>
        <authorList>
            <person name="Jinkerson R.E."/>
            <person name="D'Adamo S."/>
            <person name="Posewitz M.C."/>
        </authorList>
    </citation>
    <scope>NUCLEOTIDE SEQUENCE</scope>
    <source>
        <strain evidence="4">GSL018</strain>
    </source>
</reference>
<keyword evidence="2" id="KW-1133">Transmembrane helix</keyword>
<gene>
    <name evidence="4" type="ORF">TSPGSL018_8002</name>
</gene>
<dbReference type="InterPro" id="IPR006083">
    <property type="entry name" value="PRK/URK"/>
</dbReference>
<dbReference type="Pfam" id="PF00485">
    <property type="entry name" value="PRK"/>
    <property type="match status" value="1"/>
</dbReference>
<feature type="region of interest" description="Disordered" evidence="1">
    <location>
        <begin position="1"/>
        <end position="59"/>
    </location>
</feature>
<feature type="region of interest" description="Disordered" evidence="1">
    <location>
        <begin position="507"/>
        <end position="549"/>
    </location>
</feature>
<feature type="compositionally biased region" description="Basic and acidic residues" evidence="1">
    <location>
        <begin position="1"/>
        <end position="15"/>
    </location>
</feature>
<name>A0A061R759_9CHLO</name>
<dbReference type="PROSITE" id="PS51707">
    <property type="entry name" value="CYTH"/>
    <property type="match status" value="1"/>
</dbReference>
<sequence length="642" mass="70061">MDEEVDSARLKRHEQPACTASDTVENGGSRIASWSDASDTRYPGWRSTRTNSTHETRASSGLLKNQLKLQKFTVGNSQRHEIVPLEDQLSFDKGIYVFVRAVQLLSKHNEGVILVGLAGPSGSGKTAFSKKVKNLIPGVCVISMDNYNDGSRVVDGNFDDPRLTDYDTLLENLEGLRSGKAVQMPIYDFKLSSRVGYQTLEVPSSRVIILEGIYALSSRLRGLMDLRVSITGGVHFDLVKRVLRDIDRSGQAPAEIIQQVSDTVYPMYKVYIEPDLATAHIRIYNTFNPFSGFMDATYILKSGSCPPVQRIEEAIKGLEYTKREESTINDIYLLPPGEDPETCQSWLRMRSRDGRYSLVFEEWVTDGPYIISPRIMFEVSVRILGGLMALGYEIGTIMQRKTVSWDCPRFTIKVDDIEGMPSRYIQIQGKSRSEVYELGKRLGLEGTYVPQSYIEQAQINKLTSNFTELTETFKREIAGSSPFPSSGFLDGGGGLLGTSHGSVSEALSQSLANARERRASAGKRAASDTGELAPPSPAAPRAPSEGSRGLSRAIAQLAGKVELLSSRQPITTAALETQIQTLARESQQLSAEVRRIGGLLDGLAAPRELPPPAPALLPPAVAWAAAGAIAGLALGAAVARGR</sequence>
<dbReference type="Gene3D" id="2.40.320.10">
    <property type="entry name" value="Hypothetical Protein Pfu-838710-001"/>
    <property type="match status" value="1"/>
</dbReference>
<dbReference type="SUPFAM" id="SSF55154">
    <property type="entry name" value="CYTH-like phosphatases"/>
    <property type="match status" value="1"/>
</dbReference>
<dbReference type="InterPro" id="IPR023577">
    <property type="entry name" value="CYTH_domain"/>
</dbReference>
<keyword evidence="4" id="KW-0808">Transferase</keyword>
<keyword evidence="2" id="KW-0472">Membrane</keyword>
<dbReference type="GO" id="GO:0005524">
    <property type="term" value="F:ATP binding"/>
    <property type="evidence" value="ECO:0007669"/>
    <property type="project" value="InterPro"/>
</dbReference>
<organism evidence="4">
    <name type="scientific">Tetraselmis sp. GSL018</name>
    <dbReference type="NCBI Taxonomy" id="582737"/>
    <lineage>
        <taxon>Eukaryota</taxon>
        <taxon>Viridiplantae</taxon>
        <taxon>Chlorophyta</taxon>
        <taxon>core chlorophytes</taxon>
        <taxon>Chlorodendrophyceae</taxon>
        <taxon>Chlorodendrales</taxon>
        <taxon>Chlorodendraceae</taxon>
        <taxon>Tetraselmis</taxon>
    </lineage>
</organism>
<proteinExistence type="predicted"/>
<evidence type="ECO:0000256" key="2">
    <source>
        <dbReference type="SAM" id="Phobius"/>
    </source>
</evidence>
<protein>
    <submittedName>
        <fullName evidence="4">Uridine-cytidine kinase c-like</fullName>
    </submittedName>
</protein>
<accession>A0A061R759</accession>
<dbReference type="PANTHER" id="PTHR10285">
    <property type="entry name" value="URIDINE KINASE"/>
    <property type="match status" value="1"/>
</dbReference>
<evidence type="ECO:0000259" key="3">
    <source>
        <dbReference type="PROSITE" id="PS51707"/>
    </source>
</evidence>
<dbReference type="SUPFAM" id="SSF52540">
    <property type="entry name" value="P-loop containing nucleoside triphosphate hydrolases"/>
    <property type="match status" value="1"/>
</dbReference>